<feature type="compositionally biased region" description="Polar residues" evidence="1">
    <location>
        <begin position="67"/>
        <end position="81"/>
    </location>
</feature>
<keyword evidence="4" id="KW-0648">Protein biosynthesis</keyword>
<protein>
    <submittedName>
        <fullName evidence="4">Translation initiation factor IF2-alpha</fullName>
    </submittedName>
</protein>
<dbReference type="InterPro" id="IPR006847">
    <property type="entry name" value="IF2_N"/>
</dbReference>
<evidence type="ECO:0000313" key="5">
    <source>
        <dbReference type="Proteomes" id="UP000255543"/>
    </source>
</evidence>
<sequence>MTDVTIKTLAAERQTSVERLVQQFADAGIRKSADDSVSAQEKQTLIDHLNQKNSGPDKLTLQRKTRSTLNIPGTGGKSKSVQIEVRKKRTFVKRDPQEAERLAAEEQAQREAEEQARREAEESAKREAQQKAEREAAEQAKREAAEQRNVKLRKKTK</sequence>
<feature type="domain" description="Initiation factor 2 associated" evidence="3">
    <location>
        <begin position="56"/>
        <end position="94"/>
    </location>
</feature>
<dbReference type="EMBL" id="UGEB01000001">
    <property type="protein sequence ID" value="STL04327.1"/>
    <property type="molecule type" value="Genomic_DNA"/>
</dbReference>
<evidence type="ECO:0000256" key="1">
    <source>
        <dbReference type="SAM" id="MobiDB-lite"/>
    </source>
</evidence>
<evidence type="ECO:0000259" key="2">
    <source>
        <dbReference type="Pfam" id="PF04760"/>
    </source>
</evidence>
<dbReference type="Pfam" id="PF08364">
    <property type="entry name" value="IF2_assoc"/>
    <property type="match status" value="1"/>
</dbReference>
<accession>A0A377AFA8</accession>
<dbReference type="FunFam" id="3.30.56.50:FF:000001">
    <property type="entry name" value="Translation initiation factor IF-2"/>
    <property type="match status" value="1"/>
</dbReference>
<keyword evidence="4" id="KW-0396">Initiation factor</keyword>
<reference evidence="4 5" key="1">
    <citation type="submission" date="2018-06" db="EMBL/GenBank/DDBJ databases">
        <authorList>
            <consortium name="Pathogen Informatics"/>
            <person name="Doyle S."/>
        </authorList>
    </citation>
    <scope>NUCLEOTIDE SEQUENCE [LARGE SCALE GENOMIC DNA]</scope>
    <source>
        <strain evidence="4 5">NCTC8179</strain>
    </source>
</reference>
<dbReference type="Gene3D" id="3.30.56.50">
    <property type="entry name" value="Putative DNA-binding domain, N-terminal subdomain of bacterial translation initiation factor IF2"/>
    <property type="match status" value="1"/>
</dbReference>
<evidence type="ECO:0000259" key="3">
    <source>
        <dbReference type="Pfam" id="PF08364"/>
    </source>
</evidence>
<dbReference type="AlphaFoldDB" id="A0A377AFA8"/>
<dbReference type="SUPFAM" id="SSF46955">
    <property type="entry name" value="Putative DNA-binding domain"/>
    <property type="match status" value="1"/>
</dbReference>
<dbReference type="GO" id="GO:0003743">
    <property type="term" value="F:translation initiation factor activity"/>
    <property type="evidence" value="ECO:0007669"/>
    <property type="project" value="UniProtKB-KW"/>
</dbReference>
<proteinExistence type="predicted"/>
<dbReference type="Proteomes" id="UP000255543">
    <property type="component" value="Unassembled WGS sequence"/>
</dbReference>
<feature type="domain" description="Translation initiation factor IF-2 N-terminal" evidence="2">
    <location>
        <begin position="1"/>
        <end position="50"/>
    </location>
</feature>
<gene>
    <name evidence="4" type="primary">infB_1</name>
    <name evidence="4" type="ORF">NCTC8179_06098</name>
</gene>
<organism evidence="4 5">
    <name type="scientific">Escherichia coli</name>
    <dbReference type="NCBI Taxonomy" id="562"/>
    <lineage>
        <taxon>Bacteria</taxon>
        <taxon>Pseudomonadati</taxon>
        <taxon>Pseudomonadota</taxon>
        <taxon>Gammaproteobacteria</taxon>
        <taxon>Enterobacterales</taxon>
        <taxon>Enterobacteriaceae</taxon>
        <taxon>Escherichia</taxon>
    </lineage>
</organism>
<evidence type="ECO:0000313" key="4">
    <source>
        <dbReference type="EMBL" id="STL04327.1"/>
    </source>
</evidence>
<feature type="compositionally biased region" description="Basic and acidic residues" evidence="1">
    <location>
        <begin position="92"/>
        <end position="149"/>
    </location>
</feature>
<feature type="region of interest" description="Disordered" evidence="1">
    <location>
        <begin position="28"/>
        <end position="157"/>
    </location>
</feature>
<dbReference type="InterPro" id="IPR013575">
    <property type="entry name" value="IF2_assoc_dom_bac"/>
</dbReference>
<dbReference type="Pfam" id="PF04760">
    <property type="entry name" value="IF2_N"/>
    <property type="match status" value="1"/>
</dbReference>
<name>A0A377AFA8_ECOLX</name>
<dbReference type="InterPro" id="IPR009061">
    <property type="entry name" value="DNA-bd_dom_put_sf"/>
</dbReference>